<protein>
    <submittedName>
        <fullName evidence="2">Uncharacterized protein</fullName>
    </submittedName>
</protein>
<evidence type="ECO:0000313" key="2">
    <source>
        <dbReference type="EMBL" id="PVM86656.1"/>
    </source>
</evidence>
<evidence type="ECO:0000313" key="3">
    <source>
        <dbReference type="Proteomes" id="UP000245073"/>
    </source>
</evidence>
<dbReference type="RefSeq" id="WP_109101693.1">
    <property type="nucleotide sequence ID" value="NZ_QDKQ01000055.1"/>
</dbReference>
<name>A0A2T9JSL6_9CAUL</name>
<dbReference type="OrthoDB" id="7172746at2"/>
<keyword evidence="1" id="KW-0732">Signal</keyword>
<sequence>MIRLFASGVLAVALLAGAAQAQPAGPGKRPGPPGRVPCGAPLTGQAPDVMTYDRATGTQVFVSGQGGTEVSAFNQRTGSSAGLRGDLSRPGVTEACASDALTGDGYAVTSRGPGDIAVVGRDGQTGERWAIKRSDGTTEYWDPRGEHRCFRGSLGIFPGARGC</sequence>
<feature type="chain" id="PRO_5015626495" evidence="1">
    <location>
        <begin position="22"/>
        <end position="163"/>
    </location>
</feature>
<proteinExistence type="predicted"/>
<dbReference type="Proteomes" id="UP000245073">
    <property type="component" value="Unassembled WGS sequence"/>
</dbReference>
<gene>
    <name evidence="2" type="ORF">DDF67_15105</name>
</gene>
<comment type="caution">
    <text evidence="2">The sequence shown here is derived from an EMBL/GenBank/DDBJ whole genome shotgun (WGS) entry which is preliminary data.</text>
</comment>
<feature type="signal peptide" evidence="1">
    <location>
        <begin position="1"/>
        <end position="21"/>
    </location>
</feature>
<reference evidence="2 3" key="1">
    <citation type="submission" date="2018-04" db="EMBL/GenBank/DDBJ databases">
        <title>The genome sequence of Caulobacter sp. 744.</title>
        <authorList>
            <person name="Gao J."/>
            <person name="Sun J."/>
        </authorList>
    </citation>
    <scope>NUCLEOTIDE SEQUENCE [LARGE SCALE GENOMIC DNA]</scope>
    <source>
        <strain evidence="2 3">774</strain>
    </source>
</reference>
<accession>A0A2T9JSL6</accession>
<keyword evidence="3" id="KW-1185">Reference proteome</keyword>
<evidence type="ECO:0000256" key="1">
    <source>
        <dbReference type="SAM" id="SignalP"/>
    </source>
</evidence>
<organism evidence="2 3">
    <name type="scientific">Caulobacter endophyticus</name>
    <dbReference type="NCBI Taxonomy" id="2172652"/>
    <lineage>
        <taxon>Bacteria</taxon>
        <taxon>Pseudomonadati</taxon>
        <taxon>Pseudomonadota</taxon>
        <taxon>Alphaproteobacteria</taxon>
        <taxon>Caulobacterales</taxon>
        <taxon>Caulobacteraceae</taxon>
        <taxon>Caulobacter</taxon>
    </lineage>
</organism>
<dbReference type="EMBL" id="QDKQ01000055">
    <property type="protein sequence ID" value="PVM86656.1"/>
    <property type="molecule type" value="Genomic_DNA"/>
</dbReference>
<dbReference type="AlphaFoldDB" id="A0A2T9JSL6"/>